<dbReference type="GO" id="GO:0016567">
    <property type="term" value="P:protein ubiquitination"/>
    <property type="evidence" value="ECO:0007669"/>
    <property type="project" value="InterPro"/>
</dbReference>
<reference evidence="11" key="1">
    <citation type="submission" date="2021-01" db="EMBL/GenBank/DDBJ databases">
        <authorList>
            <consortium name="Genoscope - CEA"/>
            <person name="William W."/>
        </authorList>
    </citation>
    <scope>NUCLEOTIDE SEQUENCE</scope>
</reference>
<keyword evidence="6" id="KW-0863">Zinc-finger</keyword>
<feature type="coiled-coil region" evidence="9">
    <location>
        <begin position="340"/>
        <end position="367"/>
    </location>
</feature>
<proteinExistence type="predicted"/>
<dbReference type="Proteomes" id="UP000692954">
    <property type="component" value="Unassembled WGS sequence"/>
</dbReference>
<evidence type="ECO:0000256" key="8">
    <source>
        <dbReference type="ARBA" id="ARBA00022833"/>
    </source>
</evidence>
<keyword evidence="4" id="KW-0479">Metal-binding</keyword>
<accession>A0A8S1PFH3</accession>
<evidence type="ECO:0000313" key="12">
    <source>
        <dbReference type="Proteomes" id="UP000692954"/>
    </source>
</evidence>
<evidence type="ECO:0000256" key="4">
    <source>
        <dbReference type="ARBA" id="ARBA00022723"/>
    </source>
</evidence>
<keyword evidence="12" id="KW-1185">Reference proteome</keyword>
<keyword evidence="7" id="KW-0833">Ubl conjugation pathway</keyword>
<dbReference type="Pfam" id="PF22191">
    <property type="entry name" value="IBR_1"/>
    <property type="match status" value="1"/>
</dbReference>
<keyword evidence="5" id="KW-0677">Repeat</keyword>
<evidence type="ECO:0000256" key="7">
    <source>
        <dbReference type="ARBA" id="ARBA00022786"/>
    </source>
</evidence>
<keyword evidence="9" id="KW-0175">Coiled coil</keyword>
<sequence length="390" mass="45773">MQKDIIIENNKIQSFIDVIVDDLSEALQISKADSIFILHKIEWDEMKIGDLFLKNNNVNQILNNLGLSQKIQSSEMNESILCPICFNNNTNVQLSCNHQCCSICLNLYVEEQLRNTIFPKCFQNQCDKILPTDFYSNMNQFKSWIIKSVQNNKKKCGNNKCQELIPNSLKTYTIKCICGFINCSICKNGDHRPLSCAQASKLRFNQTQCPKCQITIEKFGGCNKMICKTQLGCGYQFCWSCLEPWKQNHQCIQKQENKVKQLIPYFSSQFIRKKQANTIPLFSKKKFLDQFQNPQDREIIENCFNFINVTDDLNTKEVIFFAKSNLNRMQFHESLQYERLMHYKKEIENIIQKKQKSENTISQLQKYCQVAKEFLEDYLDQFNQEQSILQ</sequence>
<evidence type="ECO:0000256" key="9">
    <source>
        <dbReference type="SAM" id="Coils"/>
    </source>
</evidence>
<dbReference type="InterPro" id="IPR002867">
    <property type="entry name" value="IBR_dom"/>
</dbReference>
<evidence type="ECO:0000313" key="11">
    <source>
        <dbReference type="EMBL" id="CAD8102030.1"/>
    </source>
</evidence>
<comment type="caution">
    <text evidence="11">The sequence shown here is derived from an EMBL/GenBank/DDBJ whole genome shotgun (WGS) entry which is preliminary data.</text>
</comment>
<evidence type="ECO:0000256" key="1">
    <source>
        <dbReference type="ARBA" id="ARBA00001798"/>
    </source>
</evidence>
<organism evidence="11 12">
    <name type="scientific">Paramecium sonneborni</name>
    <dbReference type="NCBI Taxonomy" id="65129"/>
    <lineage>
        <taxon>Eukaryota</taxon>
        <taxon>Sar</taxon>
        <taxon>Alveolata</taxon>
        <taxon>Ciliophora</taxon>
        <taxon>Intramacronucleata</taxon>
        <taxon>Oligohymenophorea</taxon>
        <taxon>Peniculida</taxon>
        <taxon>Parameciidae</taxon>
        <taxon>Paramecium</taxon>
    </lineage>
</organism>
<dbReference type="InterPro" id="IPR044066">
    <property type="entry name" value="TRIAD_supradom"/>
</dbReference>
<dbReference type="Pfam" id="PF01485">
    <property type="entry name" value="IBR"/>
    <property type="match status" value="1"/>
</dbReference>
<evidence type="ECO:0000256" key="5">
    <source>
        <dbReference type="ARBA" id="ARBA00022737"/>
    </source>
</evidence>
<dbReference type="InterPro" id="IPR031127">
    <property type="entry name" value="E3_UB_ligase_RBR"/>
</dbReference>
<evidence type="ECO:0000256" key="3">
    <source>
        <dbReference type="ARBA" id="ARBA00022679"/>
    </source>
</evidence>
<dbReference type="AlphaFoldDB" id="A0A8S1PFH3"/>
<gene>
    <name evidence="11" type="ORF">PSON_ATCC_30995.1.T0770049</name>
</gene>
<dbReference type="OrthoDB" id="6748270at2759"/>
<evidence type="ECO:0000256" key="6">
    <source>
        <dbReference type="ARBA" id="ARBA00022771"/>
    </source>
</evidence>
<keyword evidence="8" id="KW-0862">Zinc</keyword>
<evidence type="ECO:0000259" key="10">
    <source>
        <dbReference type="PROSITE" id="PS51873"/>
    </source>
</evidence>
<name>A0A8S1PFH3_9CILI</name>
<dbReference type="EC" id="2.3.2.31" evidence="2"/>
<comment type="catalytic activity">
    <reaction evidence="1">
        <text>[E2 ubiquitin-conjugating enzyme]-S-ubiquitinyl-L-cysteine + [acceptor protein]-L-lysine = [E2 ubiquitin-conjugating enzyme]-L-cysteine + [acceptor protein]-N(6)-ubiquitinyl-L-lysine.</text>
        <dbReference type="EC" id="2.3.2.31"/>
    </reaction>
</comment>
<evidence type="ECO:0000256" key="2">
    <source>
        <dbReference type="ARBA" id="ARBA00012251"/>
    </source>
</evidence>
<protein>
    <recommendedName>
        <fullName evidence="2">RBR-type E3 ubiquitin transferase</fullName>
        <ecNumber evidence="2">2.3.2.31</ecNumber>
    </recommendedName>
</protein>
<dbReference type="PROSITE" id="PS51873">
    <property type="entry name" value="TRIAD"/>
    <property type="match status" value="1"/>
</dbReference>
<dbReference type="EMBL" id="CAJJDN010000077">
    <property type="protein sequence ID" value="CAD8102030.1"/>
    <property type="molecule type" value="Genomic_DNA"/>
</dbReference>
<feature type="domain" description="RING-type" evidence="10">
    <location>
        <begin position="78"/>
        <end position="255"/>
    </location>
</feature>
<dbReference type="PANTHER" id="PTHR11685">
    <property type="entry name" value="RBR FAMILY RING FINGER AND IBR DOMAIN-CONTAINING"/>
    <property type="match status" value="1"/>
</dbReference>
<dbReference type="GO" id="GO:0061630">
    <property type="term" value="F:ubiquitin protein ligase activity"/>
    <property type="evidence" value="ECO:0007669"/>
    <property type="project" value="UniProtKB-EC"/>
</dbReference>
<dbReference type="GO" id="GO:0008270">
    <property type="term" value="F:zinc ion binding"/>
    <property type="evidence" value="ECO:0007669"/>
    <property type="project" value="UniProtKB-KW"/>
</dbReference>
<keyword evidence="3" id="KW-0808">Transferase</keyword>